<evidence type="ECO:0000256" key="4">
    <source>
        <dbReference type="ARBA" id="ARBA00023163"/>
    </source>
</evidence>
<keyword evidence="1" id="KW-0678">Repressor</keyword>
<dbReference type="PROSITE" id="PS01081">
    <property type="entry name" value="HTH_TETR_1"/>
    <property type="match status" value="1"/>
</dbReference>
<name>A0A843YHL4_9BURK</name>
<dbReference type="SUPFAM" id="SSF48498">
    <property type="entry name" value="Tetracyclin repressor-like, C-terminal domain"/>
    <property type="match status" value="1"/>
</dbReference>
<dbReference type="AlphaFoldDB" id="A0A843YHL4"/>
<evidence type="ECO:0000313" key="8">
    <source>
        <dbReference type="Proteomes" id="UP000451565"/>
    </source>
</evidence>
<evidence type="ECO:0000256" key="5">
    <source>
        <dbReference type="PROSITE-ProRule" id="PRU00335"/>
    </source>
</evidence>
<proteinExistence type="predicted"/>
<evidence type="ECO:0000256" key="3">
    <source>
        <dbReference type="ARBA" id="ARBA00023125"/>
    </source>
</evidence>
<comment type="caution">
    <text evidence="7">The sequence shown here is derived from an EMBL/GenBank/DDBJ whole genome shotgun (WGS) entry which is preliminary data.</text>
</comment>
<dbReference type="InterPro" id="IPR023772">
    <property type="entry name" value="DNA-bd_HTH_TetR-type_CS"/>
</dbReference>
<dbReference type="SUPFAM" id="SSF46689">
    <property type="entry name" value="Homeodomain-like"/>
    <property type="match status" value="1"/>
</dbReference>
<evidence type="ECO:0000313" key="7">
    <source>
        <dbReference type="EMBL" id="MQQ99208.1"/>
    </source>
</evidence>
<feature type="domain" description="HTH tetR-type" evidence="6">
    <location>
        <begin position="9"/>
        <end position="69"/>
    </location>
</feature>
<dbReference type="Pfam" id="PF14246">
    <property type="entry name" value="TetR_C_7"/>
    <property type="match status" value="1"/>
</dbReference>
<protein>
    <submittedName>
        <fullName evidence="7">TetR family transcriptional regulator</fullName>
    </submittedName>
</protein>
<sequence length="204" mass="22911">MTINQKLTDRKREAILQAAIAEFHSNGFEATSMDKIAASAAVSKRTVYNHFSSKDDLFAAILGQLWDCSAAVTETVYRTDLPLRDQLMEMMQQKMRMLCDPSFMNLARVAIVEGIHSPERAKEMISRMGQREEGVSVWIQAAQQDGRLKPVAPEFASHLLQGQLKLFAFWPQLAMGQAPLPEAEQVTVVQTAVDMFLGYYQVAR</sequence>
<dbReference type="Gene3D" id="1.10.10.60">
    <property type="entry name" value="Homeodomain-like"/>
    <property type="match status" value="1"/>
</dbReference>
<dbReference type="RefSeq" id="WP_153232814.1">
    <property type="nucleotide sequence ID" value="NZ_WINI01000001.1"/>
</dbReference>
<organism evidence="7 8">
    <name type="scientific">Glaciimonas soli</name>
    <dbReference type="NCBI Taxonomy" id="2590999"/>
    <lineage>
        <taxon>Bacteria</taxon>
        <taxon>Pseudomonadati</taxon>
        <taxon>Pseudomonadota</taxon>
        <taxon>Betaproteobacteria</taxon>
        <taxon>Burkholderiales</taxon>
        <taxon>Oxalobacteraceae</taxon>
        <taxon>Glaciimonas</taxon>
    </lineage>
</organism>
<reference evidence="7 8" key="1">
    <citation type="submission" date="2019-10" db="EMBL/GenBank/DDBJ databases">
        <title>Glaciimonas soli sp. nov., a psychrophilic bacterium isolated from the forest soil of a high elevation mountain in Taiwan.</title>
        <authorList>
            <person name="Wang L.-T."/>
            <person name="Shieh W.Y."/>
        </authorList>
    </citation>
    <scope>NUCLEOTIDE SEQUENCE [LARGE SCALE GENOMIC DNA]</scope>
    <source>
        <strain evidence="7 8">GS1</strain>
    </source>
</reference>
<keyword evidence="3 5" id="KW-0238">DNA-binding</keyword>
<dbReference type="PANTHER" id="PTHR30055">
    <property type="entry name" value="HTH-TYPE TRANSCRIPTIONAL REGULATOR RUTR"/>
    <property type="match status" value="1"/>
</dbReference>
<dbReference type="PROSITE" id="PS50977">
    <property type="entry name" value="HTH_TETR_2"/>
    <property type="match status" value="1"/>
</dbReference>
<dbReference type="Proteomes" id="UP000451565">
    <property type="component" value="Unassembled WGS sequence"/>
</dbReference>
<accession>A0A843YHL4</accession>
<dbReference type="InterPro" id="IPR036271">
    <property type="entry name" value="Tet_transcr_reg_TetR-rel_C_sf"/>
</dbReference>
<dbReference type="GO" id="GO:0003700">
    <property type="term" value="F:DNA-binding transcription factor activity"/>
    <property type="evidence" value="ECO:0007669"/>
    <property type="project" value="TreeGrafter"/>
</dbReference>
<keyword evidence="2" id="KW-0805">Transcription regulation</keyword>
<keyword evidence="4" id="KW-0804">Transcription</keyword>
<dbReference type="InterPro" id="IPR009057">
    <property type="entry name" value="Homeodomain-like_sf"/>
</dbReference>
<evidence type="ECO:0000259" key="6">
    <source>
        <dbReference type="PROSITE" id="PS50977"/>
    </source>
</evidence>
<dbReference type="PRINTS" id="PR00455">
    <property type="entry name" value="HTHTETR"/>
</dbReference>
<gene>
    <name evidence="7" type="ORF">GEV47_00730</name>
</gene>
<dbReference type="EMBL" id="WINI01000001">
    <property type="protein sequence ID" value="MQQ99208.1"/>
    <property type="molecule type" value="Genomic_DNA"/>
</dbReference>
<evidence type="ECO:0000256" key="1">
    <source>
        <dbReference type="ARBA" id="ARBA00022491"/>
    </source>
</evidence>
<dbReference type="InterPro" id="IPR001647">
    <property type="entry name" value="HTH_TetR"/>
</dbReference>
<evidence type="ECO:0000256" key="2">
    <source>
        <dbReference type="ARBA" id="ARBA00023015"/>
    </source>
</evidence>
<dbReference type="GO" id="GO:0000976">
    <property type="term" value="F:transcription cis-regulatory region binding"/>
    <property type="evidence" value="ECO:0007669"/>
    <property type="project" value="TreeGrafter"/>
</dbReference>
<keyword evidence="8" id="KW-1185">Reference proteome</keyword>
<feature type="DNA-binding region" description="H-T-H motif" evidence="5">
    <location>
        <begin position="32"/>
        <end position="51"/>
    </location>
</feature>
<dbReference type="InterPro" id="IPR039536">
    <property type="entry name" value="TetR_C_Proteobacteria"/>
</dbReference>
<dbReference type="Gene3D" id="1.10.357.10">
    <property type="entry name" value="Tetracycline Repressor, domain 2"/>
    <property type="match status" value="1"/>
</dbReference>
<dbReference type="FunFam" id="1.10.10.60:FF:000141">
    <property type="entry name" value="TetR family transcriptional regulator"/>
    <property type="match status" value="1"/>
</dbReference>
<dbReference type="OrthoDB" id="116240at2"/>
<dbReference type="InterPro" id="IPR050109">
    <property type="entry name" value="HTH-type_TetR-like_transc_reg"/>
</dbReference>
<dbReference type="Pfam" id="PF00440">
    <property type="entry name" value="TetR_N"/>
    <property type="match status" value="1"/>
</dbReference>
<dbReference type="PANTHER" id="PTHR30055:SF224">
    <property type="entry name" value="TRANSCRIPTIONAL REGULATOR TETR FAMILY"/>
    <property type="match status" value="1"/>
</dbReference>